<gene>
    <name evidence="3" type="ORF">MVEN_01639500</name>
</gene>
<feature type="signal peptide" evidence="1">
    <location>
        <begin position="1"/>
        <end position="27"/>
    </location>
</feature>
<evidence type="ECO:0000313" key="3">
    <source>
        <dbReference type="EMBL" id="KAF7344784.1"/>
    </source>
</evidence>
<dbReference type="Pfam" id="PF12697">
    <property type="entry name" value="Abhydrolase_6"/>
    <property type="match status" value="1"/>
</dbReference>
<organism evidence="3 4">
    <name type="scientific">Mycena venus</name>
    <dbReference type="NCBI Taxonomy" id="2733690"/>
    <lineage>
        <taxon>Eukaryota</taxon>
        <taxon>Fungi</taxon>
        <taxon>Dikarya</taxon>
        <taxon>Basidiomycota</taxon>
        <taxon>Agaricomycotina</taxon>
        <taxon>Agaricomycetes</taxon>
        <taxon>Agaricomycetidae</taxon>
        <taxon>Agaricales</taxon>
        <taxon>Marasmiineae</taxon>
        <taxon>Mycenaceae</taxon>
        <taxon>Mycena</taxon>
    </lineage>
</organism>
<dbReference type="Proteomes" id="UP000620124">
    <property type="component" value="Unassembled WGS sequence"/>
</dbReference>
<dbReference type="InterPro" id="IPR029058">
    <property type="entry name" value="AB_hydrolase_fold"/>
</dbReference>
<reference evidence="3" key="1">
    <citation type="submission" date="2020-05" db="EMBL/GenBank/DDBJ databases">
        <title>Mycena genomes resolve the evolution of fungal bioluminescence.</title>
        <authorList>
            <person name="Tsai I.J."/>
        </authorList>
    </citation>
    <scope>NUCLEOTIDE SEQUENCE</scope>
    <source>
        <strain evidence="3">CCC161011</strain>
    </source>
</reference>
<dbReference type="OrthoDB" id="1743579at2759"/>
<dbReference type="SUPFAM" id="SSF53474">
    <property type="entry name" value="alpha/beta-Hydrolases"/>
    <property type="match status" value="1"/>
</dbReference>
<keyword evidence="4" id="KW-1185">Reference proteome</keyword>
<feature type="domain" description="AB hydrolase-1" evidence="2">
    <location>
        <begin position="92"/>
        <end position="352"/>
    </location>
</feature>
<sequence>MLAFLTRTTVFALSVLFCLSNIYLASGASCGCSSLVIPVHVDVLIPKDPADPFGGLKSNASSLRRLDVTYDVFGVFCQPDNVSPKSTDVIQLLAHGFTYTNQYWSLPTEEFRNYSYTGFACDRGLSTLAIDWVGVGLSSRPVNASDVQYATNAAVVSQLARHLKATSILPVVEPFKKVIGITLIGIGHSAGSVLLNFGAIAEGPQSPFDGLILTGELIIEPGALNPFPTVSAREDTPLRWGGLDPDYVTTSNRSVFYPPDPASFSPRMLIFDNFTKDVGSVSTFLQAGLNSLTTHYTGHVAKVVGSEDQLFCVGTGRCNDVTALTAAERVLWPEARSFEVVVAQRSGHDLNLDFFANGPFNTFVDFVEHFTGL</sequence>
<dbReference type="PROSITE" id="PS51257">
    <property type="entry name" value="PROKAR_LIPOPROTEIN"/>
    <property type="match status" value="1"/>
</dbReference>
<feature type="chain" id="PRO_5034890115" evidence="1">
    <location>
        <begin position="28"/>
        <end position="373"/>
    </location>
</feature>
<accession>A0A8H7CNY9</accession>
<protein>
    <submittedName>
        <fullName evidence="3">Putative ctr copper transporter family protein</fullName>
    </submittedName>
</protein>
<evidence type="ECO:0000313" key="4">
    <source>
        <dbReference type="Proteomes" id="UP000620124"/>
    </source>
</evidence>
<dbReference type="EMBL" id="JACAZI010000014">
    <property type="protein sequence ID" value="KAF7344784.1"/>
    <property type="molecule type" value="Genomic_DNA"/>
</dbReference>
<evidence type="ECO:0000256" key="1">
    <source>
        <dbReference type="SAM" id="SignalP"/>
    </source>
</evidence>
<evidence type="ECO:0000259" key="2">
    <source>
        <dbReference type="Pfam" id="PF12697"/>
    </source>
</evidence>
<comment type="caution">
    <text evidence="3">The sequence shown here is derived from an EMBL/GenBank/DDBJ whole genome shotgun (WGS) entry which is preliminary data.</text>
</comment>
<keyword evidence="1" id="KW-0732">Signal</keyword>
<dbReference type="Gene3D" id="3.40.50.1820">
    <property type="entry name" value="alpha/beta hydrolase"/>
    <property type="match status" value="1"/>
</dbReference>
<dbReference type="AlphaFoldDB" id="A0A8H7CNY9"/>
<name>A0A8H7CNY9_9AGAR</name>
<dbReference type="InterPro" id="IPR000073">
    <property type="entry name" value="AB_hydrolase_1"/>
</dbReference>
<proteinExistence type="predicted"/>